<dbReference type="AlphaFoldDB" id="A0A7C4QXF6"/>
<proteinExistence type="inferred from homology"/>
<dbReference type="PANTHER" id="PTHR30308">
    <property type="entry name" value="TMRNA-BINDING COMPONENT OF TRANS-TRANSLATION TAGGING COMPLEX"/>
    <property type="match status" value="1"/>
</dbReference>
<sequence>MSTIAANKKAYHNYHIGDIFEVGIKLTGPEVKSIKNGDMSLKESFVHIENGQLFIKNMHVGAYKPAHPESYDPTRNRKLLANKKEIQILASKLDQKGLSIVPTKVYLKNGLIKLEIGVAKGKKKWDKREDIKKKDLAKESKKGMI</sequence>
<comment type="caution">
    <text evidence="4">The sequence shown here is derived from an EMBL/GenBank/DDBJ whole genome shotgun (WGS) entry which is preliminary data.</text>
</comment>
<dbReference type="PANTHER" id="PTHR30308:SF2">
    <property type="entry name" value="SSRA-BINDING PROTEIN"/>
    <property type="match status" value="1"/>
</dbReference>
<comment type="function">
    <text evidence="3">Required for rescue of stalled ribosomes mediated by trans-translation. Binds to transfer-messenger RNA (tmRNA), required for stable association of tmRNA with ribosomes. tmRNA and SmpB together mimic tRNA shape, replacing the anticodon stem-loop with SmpB. tmRNA is encoded by the ssrA gene; the 2 termini fold to resemble tRNA(Ala) and it encodes a 'tag peptide', a short internal open reading frame. During trans-translation Ala-aminoacylated tmRNA acts like a tRNA, entering the A-site of stalled ribosomes, displacing the stalled mRNA. The ribosome then switches to translate the ORF on the tmRNA; the nascent peptide is terminated with the 'tag peptide' encoded by the tmRNA and targeted for degradation. The ribosome is freed to recommence translation, which seems to be the essential function of trans-translation.</text>
</comment>
<dbReference type="CDD" id="cd09294">
    <property type="entry name" value="SmpB"/>
    <property type="match status" value="1"/>
</dbReference>
<dbReference type="Pfam" id="PF01668">
    <property type="entry name" value="SmpB"/>
    <property type="match status" value="1"/>
</dbReference>
<evidence type="ECO:0000256" key="3">
    <source>
        <dbReference type="HAMAP-Rule" id="MF_00023"/>
    </source>
</evidence>
<keyword evidence="2 3" id="KW-0694">RNA-binding</keyword>
<dbReference type="HAMAP" id="MF_00023">
    <property type="entry name" value="SmpB"/>
    <property type="match status" value="1"/>
</dbReference>
<accession>A0A7C4QXF6</accession>
<dbReference type="GO" id="GO:0070929">
    <property type="term" value="P:trans-translation"/>
    <property type="evidence" value="ECO:0007669"/>
    <property type="project" value="UniProtKB-UniRule"/>
</dbReference>
<dbReference type="GO" id="GO:0070930">
    <property type="term" value="P:trans-translation-dependent protein tagging"/>
    <property type="evidence" value="ECO:0007669"/>
    <property type="project" value="TreeGrafter"/>
</dbReference>
<reference evidence="4" key="1">
    <citation type="journal article" date="2020" name="mSystems">
        <title>Genome- and Community-Level Interaction Insights into Carbon Utilization and Element Cycling Functions of Hydrothermarchaeota in Hydrothermal Sediment.</title>
        <authorList>
            <person name="Zhou Z."/>
            <person name="Liu Y."/>
            <person name="Xu W."/>
            <person name="Pan J."/>
            <person name="Luo Z.H."/>
            <person name="Li M."/>
        </authorList>
    </citation>
    <scope>NUCLEOTIDE SEQUENCE [LARGE SCALE GENOMIC DNA]</scope>
    <source>
        <strain evidence="4">SpSt-579</strain>
    </source>
</reference>
<gene>
    <name evidence="3 4" type="primary">smpB</name>
    <name evidence="4" type="ORF">ENT43_02975</name>
</gene>
<evidence type="ECO:0000313" key="4">
    <source>
        <dbReference type="EMBL" id="HGT71196.1"/>
    </source>
</evidence>
<dbReference type="SUPFAM" id="SSF74982">
    <property type="entry name" value="Small protein B (SmpB)"/>
    <property type="match status" value="1"/>
</dbReference>
<dbReference type="GO" id="GO:0003723">
    <property type="term" value="F:RNA binding"/>
    <property type="evidence" value="ECO:0007669"/>
    <property type="project" value="UniProtKB-UniRule"/>
</dbReference>
<evidence type="ECO:0000256" key="1">
    <source>
        <dbReference type="ARBA" id="ARBA00022490"/>
    </source>
</evidence>
<dbReference type="InterPro" id="IPR000037">
    <property type="entry name" value="SsrA-bd_prot"/>
</dbReference>
<dbReference type="Gene3D" id="2.40.280.10">
    <property type="match status" value="1"/>
</dbReference>
<name>A0A7C4QXF6_UNCC3</name>
<comment type="subcellular location">
    <subcellularLocation>
        <location evidence="3">Cytoplasm</location>
    </subcellularLocation>
    <text evidence="3">The tmRNA-SmpB complex associates with stalled 70S ribosomes.</text>
</comment>
<keyword evidence="1 3" id="KW-0963">Cytoplasm</keyword>
<dbReference type="NCBIfam" id="TIGR00086">
    <property type="entry name" value="smpB"/>
    <property type="match status" value="1"/>
</dbReference>
<evidence type="ECO:0000256" key="2">
    <source>
        <dbReference type="ARBA" id="ARBA00022884"/>
    </source>
</evidence>
<dbReference type="GO" id="GO:0005829">
    <property type="term" value="C:cytosol"/>
    <property type="evidence" value="ECO:0007669"/>
    <property type="project" value="TreeGrafter"/>
</dbReference>
<dbReference type="InterPro" id="IPR023620">
    <property type="entry name" value="SmpB"/>
</dbReference>
<dbReference type="NCBIfam" id="NF003843">
    <property type="entry name" value="PRK05422.1"/>
    <property type="match status" value="1"/>
</dbReference>
<comment type="similarity">
    <text evidence="3">Belongs to the SmpB family.</text>
</comment>
<dbReference type="EMBL" id="DSYQ01000013">
    <property type="protein sequence ID" value="HGT71196.1"/>
    <property type="molecule type" value="Genomic_DNA"/>
</dbReference>
<protein>
    <recommendedName>
        <fullName evidence="3">SsrA-binding protein</fullName>
    </recommendedName>
    <alternativeName>
        <fullName evidence="3">Small protein B</fullName>
    </alternativeName>
</protein>
<organism evidence="4">
    <name type="scientific">candidate division CPR3 bacterium</name>
    <dbReference type="NCBI Taxonomy" id="2268181"/>
    <lineage>
        <taxon>Bacteria</taxon>
        <taxon>Bacteria division CPR3</taxon>
    </lineage>
</organism>